<keyword evidence="4" id="KW-1185">Reference proteome</keyword>
<reference evidence="3 4" key="1">
    <citation type="submission" date="2018-05" db="EMBL/GenBank/DDBJ databases">
        <title>Genome comparison of Eubacterium sp.</title>
        <authorList>
            <person name="Feng Y."/>
            <person name="Sanchez-Andrea I."/>
            <person name="Stams A.J.M."/>
            <person name="De Vos W.M."/>
        </authorList>
    </citation>
    <scope>NUCLEOTIDE SEQUENCE [LARGE SCALE GENOMIC DNA]</scope>
    <source>
        <strain evidence="3 4">YI</strain>
    </source>
</reference>
<dbReference type="KEGG" id="emt:CPZ25_010820"/>
<protein>
    <submittedName>
        <fullName evidence="3">Uncharacterized protein</fullName>
    </submittedName>
</protein>
<name>A0A4P9C8A8_EUBML</name>
<accession>A0A4P9C8A8</accession>
<evidence type="ECO:0000313" key="4">
    <source>
        <dbReference type="Proteomes" id="UP000218387"/>
    </source>
</evidence>
<feature type="region of interest" description="Disordered" evidence="1">
    <location>
        <begin position="653"/>
        <end position="675"/>
    </location>
</feature>
<keyword evidence="2" id="KW-0472">Membrane</keyword>
<dbReference type="Proteomes" id="UP000218387">
    <property type="component" value="Chromosome"/>
</dbReference>
<evidence type="ECO:0000256" key="1">
    <source>
        <dbReference type="SAM" id="MobiDB-lite"/>
    </source>
</evidence>
<gene>
    <name evidence="3" type="ORF">CPZ25_010820</name>
</gene>
<proteinExistence type="predicted"/>
<dbReference type="EMBL" id="CP029487">
    <property type="protein sequence ID" value="QCT71798.1"/>
    <property type="molecule type" value="Genomic_DNA"/>
</dbReference>
<feature type="transmembrane region" description="Helical" evidence="2">
    <location>
        <begin position="695"/>
        <end position="713"/>
    </location>
</feature>
<feature type="region of interest" description="Disordered" evidence="1">
    <location>
        <begin position="493"/>
        <end position="512"/>
    </location>
</feature>
<evidence type="ECO:0000313" key="3">
    <source>
        <dbReference type="EMBL" id="QCT71798.1"/>
    </source>
</evidence>
<dbReference type="AlphaFoldDB" id="A0A4P9C8A8"/>
<sequence length="720" mass="78759">MMTTSEGFSTIEAFDVTLGDSTLADVVKDHAITLKPKKVGTTTATLKWKDYTRTFKVTVEGIEPNQPVDKPVTDLPDPILYQTPDEVIGLGVIDGDLYSLSGDEPEKVLENVKDFKANNNIVYKNYNDYKNGVSMLFARDQSDNLWVRRDAVGSPGKLENKIANTTKYVSNTVYYTDPDTQHHSGDCNFGYALTNDGVLKHIGVDGAVNDMVSEVRDFSVSNNRGTHMTVGVLKEDGTYLAKIDDQVWDKGAFTEISKNVTALEDDNTYYTKDGECHRLSLNIYGENPVIIMDYGTDVKAIYGSYVVKNDGTTWRYRYAVGTVPAESFKVLDTEIVTEPWIIYDYVADDQGGKSIHQNLFLDQNGDMWSISYEGYDFTGNEKAEKIDSGVSKYEGSGTGDYTRYYLKKDGTLKNLDGKVLATGVKDCIGSYLLKDGQVLSQNGFDILSDVVSITSGNSKSDPYRLENVGGIYATRTDGSVWFVSGSQPVPQKVSSYPDIKIPEPTPEPTPEPGYHQEIEVNGTKVTVEAAAGVVPEGAEIKISSNIPVEISDGVAKAIQKDEALGENTKVLQLLDISLMKDNAKVQPNGKVTVKIRLPENLADLKNLAVVYYNEADQSIQILETKIEGGYAVFETDHFSYYALVQAEKEQSGTTVTGNGYTEPQENGGGTAASTETTVVKTGSVSTGILTDTHTSAYLCAGMLVLSAVGLMAFKKRRNAR</sequence>
<organism evidence="3 4">
    <name type="scientific">Eubacterium maltosivorans</name>
    <dbReference type="NCBI Taxonomy" id="2041044"/>
    <lineage>
        <taxon>Bacteria</taxon>
        <taxon>Bacillati</taxon>
        <taxon>Bacillota</taxon>
        <taxon>Clostridia</taxon>
        <taxon>Eubacteriales</taxon>
        <taxon>Eubacteriaceae</taxon>
        <taxon>Eubacterium</taxon>
    </lineage>
</organism>
<keyword evidence="2" id="KW-1133">Transmembrane helix</keyword>
<dbReference type="RefSeq" id="WP_096918632.1">
    <property type="nucleotide sequence ID" value="NZ_CP029487.1"/>
</dbReference>
<keyword evidence="2" id="KW-0812">Transmembrane</keyword>
<feature type="compositionally biased region" description="Polar residues" evidence="1">
    <location>
        <begin position="653"/>
        <end position="664"/>
    </location>
</feature>
<evidence type="ECO:0000256" key="2">
    <source>
        <dbReference type="SAM" id="Phobius"/>
    </source>
</evidence>